<dbReference type="Pfam" id="PF01614">
    <property type="entry name" value="IclR_C"/>
    <property type="match status" value="1"/>
</dbReference>
<comment type="caution">
    <text evidence="6">The sequence shown here is derived from an EMBL/GenBank/DDBJ whole genome shotgun (WGS) entry which is preliminary data.</text>
</comment>
<dbReference type="GO" id="GO:0003700">
    <property type="term" value="F:DNA-binding transcription factor activity"/>
    <property type="evidence" value="ECO:0007669"/>
    <property type="project" value="TreeGrafter"/>
</dbReference>
<dbReference type="AlphaFoldDB" id="A0A3P3RJW5"/>
<proteinExistence type="predicted"/>
<keyword evidence="1" id="KW-0805">Transcription regulation</keyword>
<dbReference type="RefSeq" id="WP_124953683.1">
    <property type="nucleotide sequence ID" value="NZ_RRCH01000003.1"/>
</dbReference>
<reference evidence="6 7" key="1">
    <citation type="submission" date="2018-11" db="EMBL/GenBank/DDBJ databases">
        <title>Taxonoimc description of Halomarina strain SPP-AMP-1.</title>
        <authorList>
            <person name="Pal Y."/>
            <person name="Srinivasana K."/>
            <person name="Verma A."/>
            <person name="Kumar P."/>
        </authorList>
    </citation>
    <scope>NUCLEOTIDE SEQUENCE [LARGE SCALE GENOMIC DNA]</scope>
    <source>
        <strain evidence="6 7">SPP-AMP-1</strain>
    </source>
</reference>
<dbReference type="Gene3D" id="1.10.10.10">
    <property type="entry name" value="Winged helix-like DNA-binding domain superfamily/Winged helix DNA-binding domain"/>
    <property type="match status" value="1"/>
</dbReference>
<name>A0A3P3RJW5_9EURY</name>
<dbReference type="InterPro" id="IPR036388">
    <property type="entry name" value="WH-like_DNA-bd_sf"/>
</dbReference>
<evidence type="ECO:0000256" key="2">
    <source>
        <dbReference type="ARBA" id="ARBA00023125"/>
    </source>
</evidence>
<dbReference type="OrthoDB" id="14763at2157"/>
<evidence type="ECO:0000259" key="4">
    <source>
        <dbReference type="PROSITE" id="PS51077"/>
    </source>
</evidence>
<dbReference type="PANTHER" id="PTHR30136">
    <property type="entry name" value="HELIX-TURN-HELIX TRANSCRIPTIONAL REGULATOR, ICLR FAMILY"/>
    <property type="match status" value="1"/>
</dbReference>
<feature type="domain" description="HTH iclR-type" evidence="4">
    <location>
        <begin position="8"/>
        <end position="67"/>
    </location>
</feature>
<dbReference type="SUPFAM" id="SSF46785">
    <property type="entry name" value="Winged helix' DNA-binding domain"/>
    <property type="match status" value="1"/>
</dbReference>
<feature type="domain" description="IclR-ED" evidence="5">
    <location>
        <begin position="68"/>
        <end position="252"/>
    </location>
</feature>
<dbReference type="SMART" id="SM00346">
    <property type="entry name" value="HTH_ICLR"/>
    <property type="match status" value="1"/>
</dbReference>
<evidence type="ECO:0000313" key="6">
    <source>
        <dbReference type="EMBL" id="RRJ33816.1"/>
    </source>
</evidence>
<dbReference type="Gene3D" id="3.30.450.40">
    <property type="match status" value="1"/>
</dbReference>
<dbReference type="GO" id="GO:0045892">
    <property type="term" value="P:negative regulation of DNA-templated transcription"/>
    <property type="evidence" value="ECO:0007669"/>
    <property type="project" value="TreeGrafter"/>
</dbReference>
<keyword evidence="2" id="KW-0238">DNA-binding</keyword>
<dbReference type="SUPFAM" id="SSF55781">
    <property type="entry name" value="GAF domain-like"/>
    <property type="match status" value="1"/>
</dbReference>
<evidence type="ECO:0000256" key="3">
    <source>
        <dbReference type="ARBA" id="ARBA00023163"/>
    </source>
</evidence>
<dbReference type="InterPro" id="IPR050707">
    <property type="entry name" value="HTH_MetabolicPath_Reg"/>
</dbReference>
<evidence type="ECO:0000313" key="7">
    <source>
        <dbReference type="Proteomes" id="UP000282322"/>
    </source>
</evidence>
<dbReference type="InterPro" id="IPR005471">
    <property type="entry name" value="Tscrpt_reg_IclR_N"/>
</dbReference>
<dbReference type="GO" id="GO:0003677">
    <property type="term" value="F:DNA binding"/>
    <property type="evidence" value="ECO:0007669"/>
    <property type="project" value="UniProtKB-KW"/>
</dbReference>
<evidence type="ECO:0000259" key="5">
    <source>
        <dbReference type="PROSITE" id="PS51078"/>
    </source>
</evidence>
<dbReference type="InterPro" id="IPR036390">
    <property type="entry name" value="WH_DNA-bd_sf"/>
</dbReference>
<dbReference type="Proteomes" id="UP000282322">
    <property type="component" value="Unassembled WGS sequence"/>
</dbReference>
<dbReference type="InterPro" id="IPR014757">
    <property type="entry name" value="Tscrpt_reg_IclR_C"/>
</dbReference>
<evidence type="ECO:0000256" key="1">
    <source>
        <dbReference type="ARBA" id="ARBA00023015"/>
    </source>
</evidence>
<dbReference type="PANTHER" id="PTHR30136:SF35">
    <property type="entry name" value="HTH-TYPE TRANSCRIPTIONAL REGULATOR RV1719"/>
    <property type="match status" value="1"/>
</dbReference>
<protein>
    <submittedName>
        <fullName evidence="6">IclR family transcriptional regulator</fullName>
    </submittedName>
</protein>
<dbReference type="EMBL" id="RRCH01000003">
    <property type="protein sequence ID" value="RRJ33816.1"/>
    <property type="molecule type" value="Genomic_DNA"/>
</dbReference>
<keyword evidence="7" id="KW-1185">Reference proteome</keyword>
<dbReference type="PROSITE" id="PS51078">
    <property type="entry name" value="ICLR_ED"/>
    <property type="match status" value="1"/>
</dbReference>
<dbReference type="PROSITE" id="PS51077">
    <property type="entry name" value="HTH_ICLR"/>
    <property type="match status" value="1"/>
</dbReference>
<organism evidence="6 7">
    <name type="scientific">Halocatena pleomorpha</name>
    <dbReference type="NCBI Taxonomy" id="1785090"/>
    <lineage>
        <taxon>Archaea</taxon>
        <taxon>Methanobacteriati</taxon>
        <taxon>Methanobacteriota</taxon>
        <taxon>Stenosarchaea group</taxon>
        <taxon>Halobacteria</taxon>
        <taxon>Halobacteriales</taxon>
        <taxon>Natronomonadaceae</taxon>
        <taxon>Halocatena</taxon>
    </lineage>
</organism>
<accession>A0A3P3RJW5</accession>
<dbReference type="Pfam" id="PF09339">
    <property type="entry name" value="HTH_IclR"/>
    <property type="match status" value="1"/>
</dbReference>
<keyword evidence="3" id="KW-0804">Transcription</keyword>
<dbReference type="InterPro" id="IPR029016">
    <property type="entry name" value="GAF-like_dom_sf"/>
</dbReference>
<gene>
    <name evidence="6" type="ORF">EIK79_03260</name>
</gene>
<sequence>MATDGTSVQATKTTFEIIETLHELNGAGVSELAGELEMPTSTIHDHLQTLTEMEYLLNNDGTYHVGARFLHLGEKSRTRMKVYNVARPQVEELASKTNEHANLMIEEHDWGVFLYKDRGADAVQLDTYAGMRVPLQTTALGKTILAHRPREEVESILDRQGLVAVTENTITERERLFDTLEDVRERGYAFDDEERVDGMRCVAAPITDSDGRAIAAISVSGPKSRMMGETFTDELPNLVRRSANVIEVNLTYS</sequence>